<feature type="domain" description="HD" evidence="1">
    <location>
        <begin position="135"/>
        <end position="256"/>
    </location>
</feature>
<dbReference type="OrthoDB" id="9759601at2"/>
<dbReference type="InterPro" id="IPR003607">
    <property type="entry name" value="HD/PDEase_dom"/>
</dbReference>
<dbReference type="InterPro" id="IPR006674">
    <property type="entry name" value="HD_domain"/>
</dbReference>
<comment type="caution">
    <text evidence="3">The sequence shown here is derived from an EMBL/GenBank/DDBJ whole genome shotgun (WGS) entry which is preliminary data.</text>
</comment>
<proteinExistence type="predicted"/>
<reference evidence="3 4" key="1">
    <citation type="submission" date="2018-08" db="EMBL/GenBank/DDBJ databases">
        <title>Bacillus chawlae sp. nov., Bacillus glennii sp. nov., and Bacillus saganii sp. nov. Isolated from the Vehicle Assembly Building at Kennedy Space Center where the Viking Spacecraft were Assembled.</title>
        <authorList>
            <person name="Seuylemezian A."/>
            <person name="Vaishampayan P."/>
        </authorList>
    </citation>
    <scope>NUCLEOTIDE SEQUENCE [LARGE SCALE GENOMIC DNA]</scope>
    <source>
        <strain evidence="3 4">V44-8</strain>
    </source>
</reference>
<dbReference type="Proteomes" id="UP000262939">
    <property type="component" value="Unassembled WGS sequence"/>
</dbReference>
<name>A0A372LB23_9BACI</name>
<feature type="domain" description="HD-GYP" evidence="2">
    <location>
        <begin position="113"/>
        <end position="302"/>
    </location>
</feature>
<dbReference type="SUPFAM" id="SSF51182">
    <property type="entry name" value="RmlC-like cupins"/>
    <property type="match status" value="1"/>
</dbReference>
<dbReference type="Pfam" id="PF13487">
    <property type="entry name" value="HD_5"/>
    <property type="match status" value="1"/>
</dbReference>
<evidence type="ECO:0000259" key="2">
    <source>
        <dbReference type="PROSITE" id="PS51832"/>
    </source>
</evidence>
<dbReference type="SMART" id="SM00471">
    <property type="entry name" value="HDc"/>
    <property type="match status" value="1"/>
</dbReference>
<dbReference type="Gene3D" id="1.10.3210.10">
    <property type="entry name" value="Hypothetical protein af1432"/>
    <property type="match status" value="1"/>
</dbReference>
<dbReference type="NCBIfam" id="TIGR00277">
    <property type="entry name" value="HDIG"/>
    <property type="match status" value="1"/>
</dbReference>
<accession>A0A372LB23</accession>
<gene>
    <name evidence="3" type="ORF">D0466_13645</name>
</gene>
<dbReference type="PROSITE" id="PS51831">
    <property type="entry name" value="HD"/>
    <property type="match status" value="1"/>
</dbReference>
<dbReference type="InterPro" id="IPR011051">
    <property type="entry name" value="RmlC_Cupin_sf"/>
</dbReference>
<evidence type="ECO:0000313" key="4">
    <source>
        <dbReference type="Proteomes" id="UP000262939"/>
    </source>
</evidence>
<dbReference type="CDD" id="cd00077">
    <property type="entry name" value="HDc"/>
    <property type="match status" value="1"/>
</dbReference>
<sequence length="302" mass="34207">MEGLTISKKGSPLDIVHQYSNELSLLARDNGVDIMLQTVYKDKLFYVYPSEKAEVFEFIFILNGEMEYEHNGQKTTLVAHDSFTVKGLKEPIYFSAKTDVTYLWVITEPIFQHLSQDHQNLTHIAKQVESKDRYTFKHSERVATLSVKIAKLLKLQSSLVEQLFLAAELHDIGKINVPVEILNKPGKLTKEEFDIIKRHPRDGADMLRGTVYSNLAEIIDQHHERLDGSGYPKGLKGNEILLPAKIIGVCDSFDAMTDDRAYRKGKTAQFAIDELKSLAGIKYDVALVKALEKVLKDEGKIK</sequence>
<dbReference type="Gene3D" id="2.60.120.10">
    <property type="entry name" value="Jelly Rolls"/>
    <property type="match status" value="1"/>
</dbReference>
<organism evidence="3 4">
    <name type="scientific">Peribacillus glennii</name>
    <dbReference type="NCBI Taxonomy" id="2303991"/>
    <lineage>
        <taxon>Bacteria</taxon>
        <taxon>Bacillati</taxon>
        <taxon>Bacillota</taxon>
        <taxon>Bacilli</taxon>
        <taxon>Bacillales</taxon>
        <taxon>Bacillaceae</taxon>
        <taxon>Peribacillus</taxon>
    </lineage>
</organism>
<dbReference type="InterPro" id="IPR037522">
    <property type="entry name" value="HD_GYP_dom"/>
</dbReference>
<keyword evidence="4" id="KW-1185">Reference proteome</keyword>
<dbReference type="PROSITE" id="PS51832">
    <property type="entry name" value="HD_GYP"/>
    <property type="match status" value="1"/>
</dbReference>
<dbReference type="AlphaFoldDB" id="A0A372LB23"/>
<evidence type="ECO:0000259" key="1">
    <source>
        <dbReference type="PROSITE" id="PS51831"/>
    </source>
</evidence>
<dbReference type="InterPro" id="IPR006675">
    <property type="entry name" value="HDIG_dom"/>
</dbReference>
<evidence type="ECO:0000313" key="3">
    <source>
        <dbReference type="EMBL" id="RFU62981.1"/>
    </source>
</evidence>
<dbReference type="EMBL" id="QVTD01000008">
    <property type="protein sequence ID" value="RFU62981.1"/>
    <property type="molecule type" value="Genomic_DNA"/>
</dbReference>
<protein>
    <submittedName>
        <fullName evidence="3">HD-GYP domain-containing protein</fullName>
    </submittedName>
</protein>
<dbReference type="InterPro" id="IPR014710">
    <property type="entry name" value="RmlC-like_jellyroll"/>
</dbReference>
<dbReference type="SUPFAM" id="SSF109604">
    <property type="entry name" value="HD-domain/PDEase-like"/>
    <property type="match status" value="1"/>
</dbReference>
<dbReference type="PANTHER" id="PTHR43155">
    <property type="entry name" value="CYCLIC DI-GMP PHOSPHODIESTERASE PA4108-RELATED"/>
    <property type="match status" value="1"/>
</dbReference>
<dbReference type="RefSeq" id="WP_117323109.1">
    <property type="nucleotide sequence ID" value="NZ_QVTD01000008.1"/>
</dbReference>